<gene>
    <name evidence="1" type="ORF">ACFQZU_12335</name>
</gene>
<dbReference type="EMBL" id="JBHTHR010000371">
    <property type="protein sequence ID" value="MFD0802098.1"/>
    <property type="molecule type" value="Genomic_DNA"/>
</dbReference>
<dbReference type="Proteomes" id="UP001596956">
    <property type="component" value="Unassembled WGS sequence"/>
</dbReference>
<evidence type="ECO:0000313" key="2">
    <source>
        <dbReference type="Proteomes" id="UP001596956"/>
    </source>
</evidence>
<comment type="caution">
    <text evidence="1">The sequence shown here is derived from an EMBL/GenBank/DDBJ whole genome shotgun (WGS) entry which is preliminary data.</text>
</comment>
<sequence length="74" mass="8205">MTRHQGQLRPDNELPSLLRVVCTCGYATSAHARESAARQDYDGHLTDMTPTPEQQFRVCADQPALPGLEAEVPR</sequence>
<keyword evidence="2" id="KW-1185">Reference proteome</keyword>
<protein>
    <submittedName>
        <fullName evidence="1">Uncharacterized protein</fullName>
    </submittedName>
</protein>
<proteinExistence type="predicted"/>
<evidence type="ECO:0000313" key="1">
    <source>
        <dbReference type="EMBL" id="MFD0802098.1"/>
    </source>
</evidence>
<organism evidence="1 2">
    <name type="scientific">Streptomonospora algeriensis</name>
    <dbReference type="NCBI Taxonomy" id="995084"/>
    <lineage>
        <taxon>Bacteria</taxon>
        <taxon>Bacillati</taxon>
        <taxon>Actinomycetota</taxon>
        <taxon>Actinomycetes</taxon>
        <taxon>Streptosporangiales</taxon>
        <taxon>Nocardiopsidaceae</taxon>
        <taxon>Streptomonospora</taxon>
    </lineage>
</organism>
<reference evidence="2" key="1">
    <citation type="journal article" date="2019" name="Int. J. Syst. Evol. Microbiol.">
        <title>The Global Catalogue of Microorganisms (GCM) 10K type strain sequencing project: providing services to taxonomists for standard genome sequencing and annotation.</title>
        <authorList>
            <consortium name="The Broad Institute Genomics Platform"/>
            <consortium name="The Broad Institute Genome Sequencing Center for Infectious Disease"/>
            <person name="Wu L."/>
            <person name="Ma J."/>
        </authorList>
    </citation>
    <scope>NUCLEOTIDE SEQUENCE [LARGE SCALE GENOMIC DNA]</scope>
    <source>
        <strain evidence="2">CCUG 63369</strain>
    </source>
</reference>
<accession>A0ABW3BFI7</accession>
<name>A0ABW3BFI7_9ACTN</name>